<dbReference type="EC" id="3.5.4.4" evidence="3"/>
<dbReference type="InterPro" id="IPR032466">
    <property type="entry name" value="Metal_Hydrolase"/>
</dbReference>
<evidence type="ECO:0000256" key="5">
    <source>
        <dbReference type="ARBA" id="ARBA00022801"/>
    </source>
</evidence>
<reference evidence="8 9" key="1">
    <citation type="journal article" date="2020" name="Cell">
        <title>Large-Scale Comparative Analyses of Tick Genomes Elucidate Their Genetic Diversity and Vector Capacities.</title>
        <authorList>
            <consortium name="Tick Genome and Microbiome Consortium (TIGMIC)"/>
            <person name="Jia N."/>
            <person name="Wang J."/>
            <person name="Shi W."/>
            <person name="Du L."/>
            <person name="Sun Y."/>
            <person name="Zhan W."/>
            <person name="Jiang J.F."/>
            <person name="Wang Q."/>
            <person name="Zhang B."/>
            <person name="Ji P."/>
            <person name="Bell-Sakyi L."/>
            <person name="Cui X.M."/>
            <person name="Yuan T.T."/>
            <person name="Jiang B.G."/>
            <person name="Yang W.F."/>
            <person name="Lam T.T."/>
            <person name="Chang Q.C."/>
            <person name="Ding S.J."/>
            <person name="Wang X.J."/>
            <person name="Zhu J.G."/>
            <person name="Ruan X.D."/>
            <person name="Zhao L."/>
            <person name="Wei J.T."/>
            <person name="Ye R.Z."/>
            <person name="Que T.C."/>
            <person name="Du C.H."/>
            <person name="Zhou Y.H."/>
            <person name="Cheng J.X."/>
            <person name="Dai P.F."/>
            <person name="Guo W.B."/>
            <person name="Han X.H."/>
            <person name="Huang E.J."/>
            <person name="Li L.F."/>
            <person name="Wei W."/>
            <person name="Gao Y.C."/>
            <person name="Liu J.Z."/>
            <person name="Shao H.Z."/>
            <person name="Wang X."/>
            <person name="Wang C.C."/>
            <person name="Yang T.C."/>
            <person name="Huo Q.B."/>
            <person name="Li W."/>
            <person name="Chen H.Y."/>
            <person name="Chen S.E."/>
            <person name="Zhou L.G."/>
            <person name="Ni X.B."/>
            <person name="Tian J.H."/>
            <person name="Sheng Y."/>
            <person name="Liu T."/>
            <person name="Pan Y.S."/>
            <person name="Xia L.Y."/>
            <person name="Li J."/>
            <person name="Zhao F."/>
            <person name="Cao W.C."/>
        </authorList>
    </citation>
    <scope>NUCLEOTIDE SEQUENCE [LARGE SCALE GENOMIC DNA]</scope>
    <source>
        <strain evidence="8">HaeL-2018</strain>
    </source>
</reference>
<dbReference type="InterPro" id="IPR006330">
    <property type="entry name" value="Ado/ade_deaminase"/>
</dbReference>
<evidence type="ECO:0000256" key="2">
    <source>
        <dbReference type="ARBA" id="ARBA00006676"/>
    </source>
</evidence>
<dbReference type="PANTHER" id="PTHR11409:SF43">
    <property type="entry name" value="ADENOSINE DEAMINASE"/>
    <property type="match status" value="1"/>
</dbReference>
<evidence type="ECO:0000256" key="3">
    <source>
        <dbReference type="ARBA" id="ARBA00012784"/>
    </source>
</evidence>
<dbReference type="GO" id="GO:0009897">
    <property type="term" value="C:external side of plasma membrane"/>
    <property type="evidence" value="ECO:0007669"/>
    <property type="project" value="TreeGrafter"/>
</dbReference>
<dbReference type="GO" id="GO:0046103">
    <property type="term" value="P:inosine biosynthetic process"/>
    <property type="evidence" value="ECO:0007669"/>
    <property type="project" value="TreeGrafter"/>
</dbReference>
<sequence>MQPLIEAHSLYEAQLVVPDIDGNFPRRQKGLDLGYSSVEDVKAKTKPKEGTTLDNYLKEVFIFLRTIVGDRAAMERVAYEAGVDQASEGVIYSEMRLPPQLLAASTTVLLPPSQTTPGTMARARDVVDAALEGLRRAERETGAKLRLILTWPARNAGLVDDRWLFDHLLNGHSSTLFLNAPLREGHGRPRRSSHIRSHVASQIERGITQRTKSGECGGGGSIGSRSAAALLALSIALLPLQLL</sequence>
<evidence type="ECO:0000313" key="9">
    <source>
        <dbReference type="Proteomes" id="UP000821853"/>
    </source>
</evidence>
<proteinExistence type="inferred from homology"/>
<evidence type="ECO:0000256" key="4">
    <source>
        <dbReference type="ARBA" id="ARBA00022723"/>
    </source>
</evidence>
<name>A0A9J6FW02_HAELO</name>
<dbReference type="GO" id="GO:0046872">
    <property type="term" value="F:metal ion binding"/>
    <property type="evidence" value="ECO:0007669"/>
    <property type="project" value="UniProtKB-KW"/>
</dbReference>
<dbReference type="EMBL" id="JABSTR010000004">
    <property type="protein sequence ID" value="KAH9366236.1"/>
    <property type="molecule type" value="Genomic_DNA"/>
</dbReference>
<dbReference type="GO" id="GO:0004000">
    <property type="term" value="F:adenosine deaminase activity"/>
    <property type="evidence" value="ECO:0007669"/>
    <property type="project" value="TreeGrafter"/>
</dbReference>
<dbReference type="Proteomes" id="UP000821853">
    <property type="component" value="Chromosome 2"/>
</dbReference>
<dbReference type="Pfam" id="PF00962">
    <property type="entry name" value="A_deaminase"/>
    <property type="match status" value="1"/>
</dbReference>
<comment type="caution">
    <text evidence="8">The sequence shown here is derived from an EMBL/GenBank/DDBJ whole genome shotgun (WGS) entry which is preliminary data.</text>
</comment>
<dbReference type="GO" id="GO:0005829">
    <property type="term" value="C:cytosol"/>
    <property type="evidence" value="ECO:0007669"/>
    <property type="project" value="TreeGrafter"/>
</dbReference>
<dbReference type="OrthoDB" id="272271at2759"/>
<dbReference type="Gene3D" id="3.20.20.140">
    <property type="entry name" value="Metal-dependent hydrolases"/>
    <property type="match status" value="1"/>
</dbReference>
<dbReference type="InterPro" id="IPR001365">
    <property type="entry name" value="A_deaminase_dom"/>
</dbReference>
<evidence type="ECO:0000313" key="8">
    <source>
        <dbReference type="EMBL" id="KAH9366236.1"/>
    </source>
</evidence>
<evidence type="ECO:0000259" key="7">
    <source>
        <dbReference type="Pfam" id="PF00962"/>
    </source>
</evidence>
<comment type="similarity">
    <text evidence="2">Belongs to the metallo-dependent hydrolases superfamily. Adenosine and AMP deaminases family.</text>
</comment>
<dbReference type="GO" id="GO:0060169">
    <property type="term" value="P:negative regulation of adenosine receptor signaling pathway"/>
    <property type="evidence" value="ECO:0007669"/>
    <property type="project" value="TreeGrafter"/>
</dbReference>
<comment type="cofactor">
    <cofactor evidence="1">
        <name>Zn(2+)</name>
        <dbReference type="ChEBI" id="CHEBI:29105"/>
    </cofactor>
</comment>
<gene>
    <name evidence="8" type="ORF">HPB48_001735</name>
</gene>
<keyword evidence="6" id="KW-0862">Zinc</keyword>
<dbReference type="AlphaFoldDB" id="A0A9J6FW02"/>
<keyword evidence="9" id="KW-1185">Reference proteome</keyword>
<dbReference type="SUPFAM" id="SSF51556">
    <property type="entry name" value="Metallo-dependent hydrolases"/>
    <property type="match status" value="1"/>
</dbReference>
<feature type="domain" description="Adenosine deaminase" evidence="7">
    <location>
        <begin position="27"/>
        <end position="151"/>
    </location>
</feature>
<keyword evidence="4" id="KW-0479">Metal-binding</keyword>
<dbReference type="VEuPathDB" id="VectorBase:HLOH_059629"/>
<dbReference type="GO" id="GO:0043103">
    <property type="term" value="P:hypoxanthine salvage"/>
    <property type="evidence" value="ECO:0007669"/>
    <property type="project" value="TreeGrafter"/>
</dbReference>
<evidence type="ECO:0000256" key="1">
    <source>
        <dbReference type="ARBA" id="ARBA00001947"/>
    </source>
</evidence>
<evidence type="ECO:0000256" key="6">
    <source>
        <dbReference type="ARBA" id="ARBA00022833"/>
    </source>
</evidence>
<dbReference type="PANTHER" id="PTHR11409">
    <property type="entry name" value="ADENOSINE DEAMINASE"/>
    <property type="match status" value="1"/>
</dbReference>
<organism evidence="8 9">
    <name type="scientific">Haemaphysalis longicornis</name>
    <name type="common">Bush tick</name>
    <dbReference type="NCBI Taxonomy" id="44386"/>
    <lineage>
        <taxon>Eukaryota</taxon>
        <taxon>Metazoa</taxon>
        <taxon>Ecdysozoa</taxon>
        <taxon>Arthropoda</taxon>
        <taxon>Chelicerata</taxon>
        <taxon>Arachnida</taxon>
        <taxon>Acari</taxon>
        <taxon>Parasitiformes</taxon>
        <taxon>Ixodida</taxon>
        <taxon>Ixodoidea</taxon>
        <taxon>Ixodidae</taxon>
        <taxon>Haemaphysalinae</taxon>
        <taxon>Haemaphysalis</taxon>
    </lineage>
</organism>
<accession>A0A9J6FW02</accession>
<dbReference type="GO" id="GO:0006154">
    <property type="term" value="P:adenosine catabolic process"/>
    <property type="evidence" value="ECO:0007669"/>
    <property type="project" value="TreeGrafter"/>
</dbReference>
<protein>
    <recommendedName>
        <fullName evidence="3">adenosine deaminase</fullName>
        <ecNumber evidence="3">3.5.4.4</ecNumber>
    </recommendedName>
</protein>
<keyword evidence="5" id="KW-0378">Hydrolase</keyword>